<dbReference type="InterPro" id="IPR003676">
    <property type="entry name" value="SAUR_fam"/>
</dbReference>
<gene>
    <name evidence="2" type="ORF">RchiOBHm_Chr2g0149231</name>
</gene>
<comment type="similarity">
    <text evidence="1">Belongs to the ARG7 family.</text>
</comment>
<evidence type="ECO:0000313" key="2">
    <source>
        <dbReference type="EMBL" id="PRQ51864.1"/>
    </source>
</evidence>
<sequence length="154" mass="17526">MVTPTSKSSKTIRQAIQLKQVMKLWKAISVNGKSNPTPSGFLPVYVGWYRIRFLIPTRFLKYPIFVALLDKSGEEFGFKISGGIVLPCDVEFFKEILNLLQKNEKRYGGLELDQFLKKISEVSTHFDSSTCKKEDGNAYGQFVDGHREPLMEKA</sequence>
<dbReference type="AlphaFoldDB" id="A0A2P6RZK0"/>
<dbReference type="Proteomes" id="UP000238479">
    <property type="component" value="Chromosome 2"/>
</dbReference>
<accession>A0A2P6RZK0</accession>
<dbReference type="PANTHER" id="PTHR31374:SF203">
    <property type="entry name" value="AUXIN-RESPONSIVE PROTEIN SAUR71-LIKE"/>
    <property type="match status" value="1"/>
</dbReference>
<organism evidence="2 3">
    <name type="scientific">Rosa chinensis</name>
    <name type="common">China rose</name>
    <dbReference type="NCBI Taxonomy" id="74649"/>
    <lineage>
        <taxon>Eukaryota</taxon>
        <taxon>Viridiplantae</taxon>
        <taxon>Streptophyta</taxon>
        <taxon>Embryophyta</taxon>
        <taxon>Tracheophyta</taxon>
        <taxon>Spermatophyta</taxon>
        <taxon>Magnoliopsida</taxon>
        <taxon>eudicotyledons</taxon>
        <taxon>Gunneridae</taxon>
        <taxon>Pentapetalae</taxon>
        <taxon>rosids</taxon>
        <taxon>fabids</taxon>
        <taxon>Rosales</taxon>
        <taxon>Rosaceae</taxon>
        <taxon>Rosoideae</taxon>
        <taxon>Rosoideae incertae sedis</taxon>
        <taxon>Rosa</taxon>
    </lineage>
</organism>
<comment type="caution">
    <text evidence="2">The sequence shown here is derived from an EMBL/GenBank/DDBJ whole genome shotgun (WGS) entry which is preliminary data.</text>
</comment>
<protein>
    <submittedName>
        <fullName evidence="2">Putative small auxin-up RNA</fullName>
    </submittedName>
</protein>
<dbReference type="OMA" id="HREPLME"/>
<name>A0A2P6RZK0_ROSCH</name>
<proteinExistence type="inferred from homology"/>
<reference evidence="2 3" key="1">
    <citation type="journal article" date="2018" name="Nat. Genet.">
        <title>The Rosa genome provides new insights in the design of modern roses.</title>
        <authorList>
            <person name="Bendahmane M."/>
        </authorList>
    </citation>
    <scope>NUCLEOTIDE SEQUENCE [LARGE SCALE GENOMIC DNA]</scope>
    <source>
        <strain evidence="3">cv. Old Blush</strain>
    </source>
</reference>
<dbReference type="PANTHER" id="PTHR31374">
    <property type="entry name" value="AUXIN-INDUCED PROTEIN-LIKE-RELATED"/>
    <property type="match status" value="1"/>
</dbReference>
<dbReference type="STRING" id="74649.A0A2P6RZK0"/>
<keyword evidence="3" id="KW-1185">Reference proteome</keyword>
<evidence type="ECO:0000313" key="3">
    <source>
        <dbReference type="Proteomes" id="UP000238479"/>
    </source>
</evidence>
<evidence type="ECO:0000256" key="1">
    <source>
        <dbReference type="ARBA" id="ARBA00006974"/>
    </source>
</evidence>
<dbReference type="GO" id="GO:0009733">
    <property type="term" value="P:response to auxin"/>
    <property type="evidence" value="ECO:0007669"/>
    <property type="project" value="InterPro"/>
</dbReference>
<dbReference type="OrthoDB" id="762405at2759"/>
<dbReference type="EMBL" id="PDCK01000040">
    <property type="protein sequence ID" value="PRQ51864.1"/>
    <property type="molecule type" value="Genomic_DNA"/>
</dbReference>
<dbReference type="Pfam" id="PF02519">
    <property type="entry name" value="Auxin_inducible"/>
    <property type="match status" value="1"/>
</dbReference>
<dbReference type="Gramene" id="PRQ51864">
    <property type="protein sequence ID" value="PRQ51864"/>
    <property type="gene ID" value="RchiOBHm_Chr2g0149231"/>
</dbReference>